<gene>
    <name evidence="2" type="ORF">A2628_02070</name>
</gene>
<evidence type="ECO:0000259" key="1">
    <source>
        <dbReference type="Pfam" id="PF08241"/>
    </source>
</evidence>
<accession>A0A1F7YJT2</accession>
<proteinExistence type="predicted"/>
<dbReference type="Pfam" id="PF08241">
    <property type="entry name" value="Methyltransf_11"/>
    <property type="match status" value="1"/>
</dbReference>
<dbReference type="InterPro" id="IPR013216">
    <property type="entry name" value="Methyltransf_11"/>
</dbReference>
<dbReference type="AlphaFoldDB" id="A0A1F7YJT2"/>
<sequence>MKDKLELLDPKLLSTSEFKEFRYWKKVVAAEVGWHYPLDITWILYNLKRHKLPKGSVILDAGGGYGLMQFILAGEGYKIISVDLTSRKKLLPLKMLFKINIFENKMTKYKYMSHINSVFKNRNLLQKALILSKRLKYFSPLLFIHEVINRKQHGEINFYQGDFSNLSLLKNNSVDAIVSCSSIEHCTTYKTIQKSFAEFTRIIKPNSPIIITTSATNKKTWFHKPSQGWCFSKEDLIKLFKLKKPISNYKYYKLIFTRIFHSEQLKNNLPSYYFTTGNSGMPWGKWNPKYLPVGVLTTYRNSHKTS</sequence>
<dbReference type="Proteomes" id="UP000179221">
    <property type="component" value="Unassembled WGS sequence"/>
</dbReference>
<reference evidence="2 3" key="1">
    <citation type="journal article" date="2016" name="Nat. Commun.">
        <title>Thousands of microbial genomes shed light on interconnected biogeochemical processes in an aquifer system.</title>
        <authorList>
            <person name="Anantharaman K."/>
            <person name="Brown C.T."/>
            <person name="Hug L.A."/>
            <person name="Sharon I."/>
            <person name="Castelle C.J."/>
            <person name="Probst A.J."/>
            <person name="Thomas B.C."/>
            <person name="Singh A."/>
            <person name="Wilkins M.J."/>
            <person name="Karaoz U."/>
            <person name="Brodie E.L."/>
            <person name="Williams K.H."/>
            <person name="Hubbard S.S."/>
            <person name="Banfield J.F."/>
        </authorList>
    </citation>
    <scope>NUCLEOTIDE SEQUENCE [LARGE SCALE GENOMIC DNA]</scope>
</reference>
<comment type="caution">
    <text evidence="2">The sequence shown here is derived from an EMBL/GenBank/DDBJ whole genome shotgun (WGS) entry which is preliminary data.</text>
</comment>
<feature type="domain" description="Methyltransferase type 11" evidence="1">
    <location>
        <begin position="151"/>
        <end position="210"/>
    </location>
</feature>
<dbReference type="EMBL" id="MGGL01000004">
    <property type="protein sequence ID" value="OGM27553.1"/>
    <property type="molecule type" value="Genomic_DNA"/>
</dbReference>
<evidence type="ECO:0000313" key="3">
    <source>
        <dbReference type="Proteomes" id="UP000179221"/>
    </source>
</evidence>
<dbReference type="SUPFAM" id="SSF53335">
    <property type="entry name" value="S-adenosyl-L-methionine-dependent methyltransferases"/>
    <property type="match status" value="1"/>
</dbReference>
<dbReference type="InterPro" id="IPR029063">
    <property type="entry name" value="SAM-dependent_MTases_sf"/>
</dbReference>
<dbReference type="Gene3D" id="3.40.50.150">
    <property type="entry name" value="Vaccinia Virus protein VP39"/>
    <property type="match status" value="1"/>
</dbReference>
<dbReference type="GO" id="GO:0008757">
    <property type="term" value="F:S-adenosylmethionine-dependent methyltransferase activity"/>
    <property type="evidence" value="ECO:0007669"/>
    <property type="project" value="InterPro"/>
</dbReference>
<evidence type="ECO:0000313" key="2">
    <source>
        <dbReference type="EMBL" id="OGM27553.1"/>
    </source>
</evidence>
<protein>
    <recommendedName>
        <fullName evidence="1">Methyltransferase type 11 domain-containing protein</fullName>
    </recommendedName>
</protein>
<organism evidence="2 3">
    <name type="scientific">Candidatus Woesebacteria bacterium RIFCSPHIGHO2_01_FULL_40_22</name>
    <dbReference type="NCBI Taxonomy" id="1802499"/>
    <lineage>
        <taxon>Bacteria</taxon>
        <taxon>Candidatus Woeseibacteriota</taxon>
    </lineage>
</organism>
<name>A0A1F7YJT2_9BACT</name>